<feature type="signal peptide" evidence="1">
    <location>
        <begin position="1"/>
        <end position="19"/>
    </location>
</feature>
<dbReference type="EMBL" id="WNXC01000006">
    <property type="protein sequence ID" value="MBB2150451.1"/>
    <property type="molecule type" value="Genomic_DNA"/>
</dbReference>
<gene>
    <name evidence="2" type="ORF">GM920_16255</name>
</gene>
<evidence type="ECO:0000256" key="1">
    <source>
        <dbReference type="SAM" id="SignalP"/>
    </source>
</evidence>
<sequence>MRRFLLVLIFLFPFLISNAQKITAANFVLSKQGKGFRTIQLLLDDKIEIVITGAGRIKYIGTTDGYPIENLDQMGPRVEYYTDFDIHDVKGKLKSIGNLVFKYNNTFDIHDVKGTLKSVGDINITYYNTFDIHDPQGHVKSVGNVQVKYYNKFDINDRFGEIKSITGNTDELSVTTRPILFRQ</sequence>
<keyword evidence="1" id="KW-0732">Signal</keyword>
<evidence type="ECO:0000313" key="3">
    <source>
        <dbReference type="Proteomes" id="UP000636110"/>
    </source>
</evidence>
<organism evidence="2 3">
    <name type="scientific">Pedobacter gandavensis</name>
    <dbReference type="NCBI Taxonomy" id="2679963"/>
    <lineage>
        <taxon>Bacteria</taxon>
        <taxon>Pseudomonadati</taxon>
        <taxon>Bacteroidota</taxon>
        <taxon>Sphingobacteriia</taxon>
        <taxon>Sphingobacteriales</taxon>
        <taxon>Sphingobacteriaceae</taxon>
        <taxon>Pedobacter</taxon>
    </lineage>
</organism>
<feature type="chain" id="PRO_5045989254" evidence="1">
    <location>
        <begin position="20"/>
        <end position="183"/>
    </location>
</feature>
<comment type="caution">
    <text evidence="2">The sequence shown here is derived from an EMBL/GenBank/DDBJ whole genome shotgun (WGS) entry which is preliminary data.</text>
</comment>
<dbReference type="RefSeq" id="WP_182959438.1">
    <property type="nucleotide sequence ID" value="NZ_WNXC01000006.1"/>
</dbReference>
<dbReference type="Proteomes" id="UP000636110">
    <property type="component" value="Unassembled WGS sequence"/>
</dbReference>
<keyword evidence="3" id="KW-1185">Reference proteome</keyword>
<accession>A0ABR6EZR8</accession>
<name>A0ABR6EZR8_9SPHI</name>
<evidence type="ECO:0000313" key="2">
    <source>
        <dbReference type="EMBL" id="MBB2150451.1"/>
    </source>
</evidence>
<protein>
    <submittedName>
        <fullName evidence="2">Uncharacterized protein</fullName>
    </submittedName>
</protein>
<reference evidence="2 3" key="1">
    <citation type="submission" date="2019-11" db="EMBL/GenBank/DDBJ databases">
        <title>Description of Pedobacter sp. LMG 31462T.</title>
        <authorList>
            <person name="Carlier A."/>
            <person name="Qi S."/>
            <person name="Vandamme P."/>
        </authorList>
    </citation>
    <scope>NUCLEOTIDE SEQUENCE [LARGE SCALE GENOMIC DNA]</scope>
    <source>
        <strain evidence="2 3">LMG 31462</strain>
    </source>
</reference>
<proteinExistence type="predicted"/>